<dbReference type="EMBL" id="JAPEVB010000006">
    <property type="protein sequence ID" value="KAJ4386554.1"/>
    <property type="molecule type" value="Genomic_DNA"/>
</dbReference>
<proteinExistence type="predicted"/>
<reference evidence="1" key="1">
    <citation type="submission" date="2022-10" db="EMBL/GenBank/DDBJ databases">
        <title>Tapping the CABI collections for fungal endophytes: first genome assemblies for Collariella, Neodidymelliopsis, Ascochyta clinopodiicola, Didymella pomorum, Didymosphaeria variabile, Neocosmospora piperis and Neocucurbitaria cava.</title>
        <authorList>
            <person name="Hill R."/>
        </authorList>
    </citation>
    <scope>NUCLEOTIDE SEQUENCE</scope>
    <source>
        <strain evidence="1">IMI 355082</strain>
    </source>
</reference>
<dbReference type="AlphaFoldDB" id="A0A9W8YJN6"/>
<gene>
    <name evidence="1" type="ORF">N0V93_009452</name>
</gene>
<comment type="caution">
    <text evidence="1">The sequence shown here is derived from an EMBL/GenBank/DDBJ whole genome shotgun (WGS) entry which is preliminary data.</text>
</comment>
<accession>A0A9W8YJN6</accession>
<sequence>MMVTSADGGAALASLANVMFITSAQDLHGLINHNELSPRAVTDIGKQVDFTTFLEWLALVRDTVVANPVS</sequence>
<name>A0A9W8YJN6_9PEZI</name>
<protein>
    <submittedName>
        <fullName evidence="1">Uncharacterized protein</fullName>
    </submittedName>
</protein>
<dbReference type="Proteomes" id="UP001140453">
    <property type="component" value="Unassembled WGS sequence"/>
</dbReference>
<keyword evidence="2" id="KW-1185">Reference proteome</keyword>
<evidence type="ECO:0000313" key="1">
    <source>
        <dbReference type="EMBL" id="KAJ4386554.1"/>
    </source>
</evidence>
<organism evidence="1 2">
    <name type="scientific">Gnomoniopsis smithogilvyi</name>
    <dbReference type="NCBI Taxonomy" id="1191159"/>
    <lineage>
        <taxon>Eukaryota</taxon>
        <taxon>Fungi</taxon>
        <taxon>Dikarya</taxon>
        <taxon>Ascomycota</taxon>
        <taxon>Pezizomycotina</taxon>
        <taxon>Sordariomycetes</taxon>
        <taxon>Sordariomycetidae</taxon>
        <taxon>Diaporthales</taxon>
        <taxon>Gnomoniaceae</taxon>
        <taxon>Gnomoniopsis</taxon>
    </lineage>
</organism>
<evidence type="ECO:0000313" key="2">
    <source>
        <dbReference type="Proteomes" id="UP001140453"/>
    </source>
</evidence>